<protein>
    <submittedName>
        <fullName evidence="12">Antiviral helicase</fullName>
    </submittedName>
</protein>
<dbReference type="GO" id="GO:0055087">
    <property type="term" value="C:Ski complex"/>
    <property type="evidence" value="ECO:0007669"/>
    <property type="project" value="TreeGrafter"/>
</dbReference>
<comment type="subcellular location">
    <subcellularLocation>
        <location evidence="1">Cytoplasm</location>
    </subcellularLocation>
</comment>
<dbReference type="PIRSF" id="PIRSF005198">
    <property type="entry name" value="Antiviral_helicase_SKI2"/>
    <property type="match status" value="1"/>
</dbReference>
<evidence type="ECO:0000256" key="5">
    <source>
        <dbReference type="ARBA" id="ARBA00022801"/>
    </source>
</evidence>
<dbReference type="SMART" id="SM00487">
    <property type="entry name" value="DEXDc"/>
    <property type="match status" value="1"/>
</dbReference>
<name>A0A0M8MP59_9BASI</name>
<dbReference type="InterPro" id="IPR040801">
    <property type="entry name" value="Ski2_N"/>
</dbReference>
<sequence>MTALSDESFWQSLALEPGAQATQCREEIAKELLTPTHVPEPEWMLHAQQHWPRPTSYESMLALDPSPSATSLQFVRSGMEGRVIGYREMVSAASLHDVDMPTMSMQRPIASRQSFVRGSTSSMPFRPGGLDDVTVPFSETAAPSTSIRSIPPGFMRGLQADDASLVDTSVPIWQERVVQTAPTSVDRTVITVDKDGLYRVPDAAPTAKNDDAVVDELLPEVSLPRMFQGMVTAAPEERREWAHMVDASKQMTNFHELVPTMAHEYPFELDTFQKQAVYHLERSESVFVAAHTSAGKTVVAEYAIALAMKHMTRCIYTSPIKALSNQKFREFKQTFGAENVGILTGDVQINPEAACLIMTTEILRSMLYRGADLIRDVEFVIFDEVHYVNDQERGVVWEEVIILLPQHVNIVLLSATVPNTKEFADWVGRTKRKDVYVISTPKRPVPLEHFLYAGKELYKIVDANGRFLSKGVHDASDALKSKQEREAESVAGHGGAARGGAAGRGAARGAGRGATGRGGAGRGASRGGGGGTVARRSGMATDKSLWVHLIGLLRKQSLLPVVVFVFSKRKCEEYADSLPNTDLCNASEKSEVHIVIERSLTRLKELDRALPQITRMRDLLSRGIGVHHSGLLPIVKEMVELLFQRGLVKVLFATETFAMGVNMPARSVVFSGLRKHDGQNFRYLLPGEYTQMSGRAGRRGLDETGVVIIVSEDPDVHILNRMILGQSTKLKSQFRITYSMILNLLRVEALKVEEMIKRSFSENATQRLLPEQQKTLQALQKKVAAMEPEFASCAIPIDAMESLYDLSYDAVRLNDTLLSLAYHHSQGVKNLAPGRVVLLRMGVQGFAPAFIVRPVTGARFLVLAALTPGQKQARRKDDTMPVWISPVLASQLRTDEWQPETMEVSLSKIALVTSFIESIPAASIQSRRPSALRRGIELLRPSIEQISEHLTKAGDNAALAVVDLEVDWARLRRLDFHDARKERNMALESLITVQGIMTHDDFVREFRLMHKRKSLTREMTRVSALLSNENLELLPDYHQRIDVLKALRFIDPDSETVLLKGRVACEIKSANELILTELILDNTFVEYAPEDIAALLSVFHFKDKTTIEPALTETQKEGYARILDAADRVAAVQTAHQLNSEDDASTMRTGLMEVVYQWAKGMHFHEIMKLTDVGEGTIVRCITRLDETFREVRDASRVIGDLDLFQKMEQCQQLIRRDIVFAASLYF</sequence>
<dbReference type="InterPro" id="IPR027417">
    <property type="entry name" value="P-loop_NTPase"/>
</dbReference>
<evidence type="ECO:0000256" key="2">
    <source>
        <dbReference type="ARBA" id="ARBA00010140"/>
    </source>
</evidence>
<comment type="caution">
    <text evidence="12">The sequence shown here is derived from an EMBL/GenBank/DDBJ whole genome shotgun (WGS) entry which is preliminary data.</text>
</comment>
<dbReference type="Pfam" id="PF21408">
    <property type="entry name" value="MTR4-like_stalk"/>
    <property type="match status" value="1"/>
</dbReference>
<dbReference type="GO" id="GO:0003724">
    <property type="term" value="F:RNA helicase activity"/>
    <property type="evidence" value="ECO:0007669"/>
    <property type="project" value="InterPro"/>
</dbReference>
<dbReference type="InterPro" id="IPR050699">
    <property type="entry name" value="RNA-DNA_Helicase"/>
</dbReference>
<evidence type="ECO:0000313" key="12">
    <source>
        <dbReference type="EMBL" id="KOS14047.1"/>
    </source>
</evidence>
<evidence type="ECO:0000256" key="8">
    <source>
        <dbReference type="ARBA" id="ARBA00022884"/>
    </source>
</evidence>
<evidence type="ECO:0000256" key="6">
    <source>
        <dbReference type="ARBA" id="ARBA00022806"/>
    </source>
</evidence>
<dbReference type="EMBL" id="LGAV01000004">
    <property type="protein sequence ID" value="KOS14047.1"/>
    <property type="molecule type" value="Genomic_DNA"/>
</dbReference>
<dbReference type="InterPro" id="IPR001650">
    <property type="entry name" value="Helicase_C-like"/>
</dbReference>
<dbReference type="InterPro" id="IPR014001">
    <property type="entry name" value="Helicase_ATP-bd"/>
</dbReference>
<dbReference type="Gene3D" id="1.10.3380.30">
    <property type="match status" value="2"/>
</dbReference>
<feature type="region of interest" description="Disordered" evidence="9">
    <location>
        <begin position="478"/>
        <end position="535"/>
    </location>
</feature>
<dbReference type="RefSeq" id="XP_017991679.1">
    <property type="nucleotide sequence ID" value="XM_018138349.1"/>
</dbReference>
<keyword evidence="7" id="KW-0067">ATP-binding</keyword>
<feature type="compositionally biased region" description="Gly residues" evidence="9">
    <location>
        <begin position="492"/>
        <end position="532"/>
    </location>
</feature>
<evidence type="ECO:0000256" key="3">
    <source>
        <dbReference type="ARBA" id="ARBA00022490"/>
    </source>
</evidence>
<dbReference type="PROSITE" id="PS51194">
    <property type="entry name" value="HELICASE_CTER"/>
    <property type="match status" value="1"/>
</dbReference>
<evidence type="ECO:0000313" key="13">
    <source>
        <dbReference type="Proteomes" id="UP000037751"/>
    </source>
</evidence>
<keyword evidence="5" id="KW-0378">Hydrolase</keyword>
<organism evidence="12 13">
    <name type="scientific">Malassezia pachydermatis</name>
    <dbReference type="NCBI Taxonomy" id="77020"/>
    <lineage>
        <taxon>Eukaryota</taxon>
        <taxon>Fungi</taxon>
        <taxon>Dikarya</taxon>
        <taxon>Basidiomycota</taxon>
        <taxon>Ustilaginomycotina</taxon>
        <taxon>Malasseziomycetes</taxon>
        <taxon>Malasseziales</taxon>
        <taxon>Malasseziaceae</taxon>
        <taxon>Malassezia</taxon>
    </lineage>
</organism>
<evidence type="ECO:0000256" key="7">
    <source>
        <dbReference type="ARBA" id="ARBA00022840"/>
    </source>
</evidence>
<accession>A0A0M8MP59</accession>
<dbReference type="InterPro" id="IPR011545">
    <property type="entry name" value="DEAD/DEAH_box_helicase_dom"/>
</dbReference>
<dbReference type="GO" id="GO:0005524">
    <property type="term" value="F:ATP binding"/>
    <property type="evidence" value="ECO:0007669"/>
    <property type="project" value="UniProtKB-KW"/>
</dbReference>
<dbReference type="Pfam" id="PF00271">
    <property type="entry name" value="Helicase_C"/>
    <property type="match status" value="1"/>
</dbReference>
<proteinExistence type="inferred from homology"/>
<dbReference type="InterPro" id="IPR048392">
    <property type="entry name" value="MTR4-like_stalk"/>
</dbReference>
<dbReference type="Pfam" id="PF00270">
    <property type="entry name" value="DEAD"/>
    <property type="match status" value="1"/>
</dbReference>
<keyword evidence="6 12" id="KW-0347">Helicase</keyword>
<dbReference type="OrthoDB" id="64767at2759"/>
<evidence type="ECO:0000256" key="9">
    <source>
        <dbReference type="SAM" id="MobiDB-lite"/>
    </source>
</evidence>
<dbReference type="InterPro" id="IPR012961">
    <property type="entry name" value="Ski2/MTR4_C"/>
</dbReference>
<keyword evidence="4" id="KW-0547">Nucleotide-binding</keyword>
<dbReference type="Pfam" id="PF13234">
    <property type="entry name" value="MTR4_beta-barrel"/>
    <property type="match status" value="1"/>
</dbReference>
<dbReference type="GO" id="GO:0070478">
    <property type="term" value="P:nuclear-transcribed mRNA catabolic process, 3'-5' exonucleolytic nonsense-mediated decay"/>
    <property type="evidence" value="ECO:0007669"/>
    <property type="project" value="TreeGrafter"/>
</dbReference>
<dbReference type="Proteomes" id="UP000037751">
    <property type="component" value="Unassembled WGS sequence"/>
</dbReference>
<feature type="domain" description="Helicase ATP-binding" evidence="10">
    <location>
        <begin position="277"/>
        <end position="435"/>
    </location>
</feature>
<dbReference type="FunFam" id="3.40.50.300:FF:000987">
    <property type="entry name" value="DEAD/DEAH box RNA helicase"/>
    <property type="match status" value="1"/>
</dbReference>
<keyword evidence="3" id="KW-0963">Cytoplasm</keyword>
<evidence type="ECO:0000259" key="10">
    <source>
        <dbReference type="PROSITE" id="PS51192"/>
    </source>
</evidence>
<dbReference type="GeneID" id="28730225"/>
<keyword evidence="8" id="KW-0694">RNA-binding</keyword>
<dbReference type="FunFam" id="3.40.50.300:FF:000354">
    <property type="entry name" value="ATP-dependent RNA helicase SKI2"/>
    <property type="match status" value="1"/>
</dbReference>
<dbReference type="SUPFAM" id="SSF52540">
    <property type="entry name" value="P-loop containing nucleoside triphosphate hydrolases"/>
    <property type="match status" value="1"/>
</dbReference>
<dbReference type="FunFam" id="1.10.3380.30:FF:000001">
    <property type="entry name" value="Ski2 ATP-dependent RNA helicase"/>
    <property type="match status" value="1"/>
</dbReference>
<dbReference type="PROSITE" id="PS51192">
    <property type="entry name" value="HELICASE_ATP_BIND_1"/>
    <property type="match status" value="1"/>
</dbReference>
<dbReference type="Pfam" id="PF17911">
    <property type="entry name" value="Ski2_N"/>
    <property type="match status" value="1"/>
</dbReference>
<dbReference type="AlphaFoldDB" id="A0A0M8MP59"/>
<keyword evidence="13" id="KW-1185">Reference proteome</keyword>
<evidence type="ECO:0000259" key="11">
    <source>
        <dbReference type="PROSITE" id="PS51194"/>
    </source>
</evidence>
<evidence type="ECO:0000256" key="1">
    <source>
        <dbReference type="ARBA" id="ARBA00004496"/>
    </source>
</evidence>
<comment type="similarity">
    <text evidence="2">Belongs to the helicase family. SKI2 subfamily.</text>
</comment>
<gene>
    <name evidence="12" type="ORF">Malapachy_3890</name>
</gene>
<dbReference type="VEuPathDB" id="FungiDB:Malapachy_3890"/>
<dbReference type="SMART" id="SM00490">
    <property type="entry name" value="HELICc"/>
    <property type="match status" value="1"/>
</dbReference>
<dbReference type="Pfam" id="PF08148">
    <property type="entry name" value="DSHCT"/>
    <property type="match status" value="1"/>
</dbReference>
<dbReference type="SMART" id="SM01142">
    <property type="entry name" value="DSHCT"/>
    <property type="match status" value="1"/>
</dbReference>
<feature type="domain" description="Helicase C-terminal" evidence="11">
    <location>
        <begin position="553"/>
        <end position="745"/>
    </location>
</feature>
<dbReference type="CDD" id="cd18795">
    <property type="entry name" value="SF2_C_Ski2"/>
    <property type="match status" value="1"/>
</dbReference>
<feature type="compositionally biased region" description="Basic and acidic residues" evidence="9">
    <location>
        <begin position="478"/>
        <end position="488"/>
    </location>
</feature>
<dbReference type="GO" id="GO:0003723">
    <property type="term" value="F:RNA binding"/>
    <property type="evidence" value="ECO:0007669"/>
    <property type="project" value="UniProtKB-KW"/>
</dbReference>
<dbReference type="PANTHER" id="PTHR12131:SF1">
    <property type="entry name" value="ATP-DEPENDENT RNA HELICASE SUPV3L1, MITOCHONDRIAL-RELATED"/>
    <property type="match status" value="1"/>
</dbReference>
<dbReference type="STRING" id="77020.A0A0M8MP59"/>
<evidence type="ECO:0000256" key="4">
    <source>
        <dbReference type="ARBA" id="ARBA00022741"/>
    </source>
</evidence>
<dbReference type="Gene3D" id="3.40.50.300">
    <property type="entry name" value="P-loop containing nucleotide triphosphate hydrolases"/>
    <property type="match status" value="2"/>
</dbReference>
<dbReference type="PANTHER" id="PTHR12131">
    <property type="entry name" value="ATP-DEPENDENT RNA AND DNA HELICASE"/>
    <property type="match status" value="1"/>
</dbReference>
<reference evidence="12 13" key="1">
    <citation type="submission" date="2015-07" db="EMBL/GenBank/DDBJ databases">
        <title>Draft Genome Sequence of Malassezia furfur CBS1878 and Malassezia pachydermatis CBS1879.</title>
        <authorList>
            <person name="Triana S."/>
            <person name="Ohm R."/>
            <person name="Gonzalez A."/>
            <person name="DeCock H."/>
            <person name="Restrepo S."/>
            <person name="Celis A."/>
        </authorList>
    </citation>
    <scope>NUCLEOTIDE SEQUENCE [LARGE SCALE GENOMIC DNA]</scope>
    <source>
        <strain evidence="12 13">CBS 1879</strain>
    </source>
</reference>
<dbReference type="InterPro" id="IPR025696">
    <property type="entry name" value="Beta-barrel_MTR4"/>
</dbReference>
<dbReference type="GO" id="GO:0016787">
    <property type="term" value="F:hydrolase activity"/>
    <property type="evidence" value="ECO:0007669"/>
    <property type="project" value="UniProtKB-KW"/>
</dbReference>
<dbReference type="InterPro" id="IPR016438">
    <property type="entry name" value="SKI2-like"/>
</dbReference>